<dbReference type="AlphaFoldDB" id="A0AAE0KRZ4"/>
<dbReference type="EMBL" id="LGRX02019658">
    <property type="protein sequence ID" value="KAK3258275.1"/>
    <property type="molecule type" value="Genomic_DNA"/>
</dbReference>
<accession>A0AAE0KRZ4</accession>
<dbReference type="Proteomes" id="UP001190700">
    <property type="component" value="Unassembled WGS sequence"/>
</dbReference>
<evidence type="ECO:0000313" key="2">
    <source>
        <dbReference type="Proteomes" id="UP001190700"/>
    </source>
</evidence>
<reference evidence="1 2" key="1">
    <citation type="journal article" date="2015" name="Genome Biol. Evol.">
        <title>Comparative Genomics of a Bacterivorous Green Alga Reveals Evolutionary Causalities and Consequences of Phago-Mixotrophic Mode of Nutrition.</title>
        <authorList>
            <person name="Burns J.A."/>
            <person name="Paasch A."/>
            <person name="Narechania A."/>
            <person name="Kim E."/>
        </authorList>
    </citation>
    <scope>NUCLEOTIDE SEQUENCE [LARGE SCALE GENOMIC DNA]</scope>
    <source>
        <strain evidence="1 2">PLY_AMNH</strain>
    </source>
</reference>
<protein>
    <submittedName>
        <fullName evidence="1">Uncharacterized protein</fullName>
    </submittedName>
</protein>
<gene>
    <name evidence="1" type="ORF">CYMTET_32671</name>
</gene>
<comment type="caution">
    <text evidence="1">The sequence shown here is derived from an EMBL/GenBank/DDBJ whole genome shotgun (WGS) entry which is preliminary data.</text>
</comment>
<keyword evidence="2" id="KW-1185">Reference proteome</keyword>
<sequence>MGRVIQLYTSWSLPDAVGWIGLAYPEEHCYTASFAMQFVCPHESVELTSREPIRLWKMLQCKGSLCDAECPPDCEDCKWAYAGHCMRITRILHVAFVDTVGGCQ</sequence>
<evidence type="ECO:0000313" key="1">
    <source>
        <dbReference type="EMBL" id="KAK3258275.1"/>
    </source>
</evidence>
<organism evidence="1 2">
    <name type="scientific">Cymbomonas tetramitiformis</name>
    <dbReference type="NCBI Taxonomy" id="36881"/>
    <lineage>
        <taxon>Eukaryota</taxon>
        <taxon>Viridiplantae</taxon>
        <taxon>Chlorophyta</taxon>
        <taxon>Pyramimonadophyceae</taxon>
        <taxon>Pyramimonadales</taxon>
        <taxon>Pyramimonadaceae</taxon>
        <taxon>Cymbomonas</taxon>
    </lineage>
</organism>
<name>A0AAE0KRZ4_9CHLO</name>
<proteinExistence type="predicted"/>